<evidence type="ECO:0000313" key="3">
    <source>
        <dbReference type="Proteomes" id="UP000775213"/>
    </source>
</evidence>
<dbReference type="PANTHER" id="PTHR12048">
    <property type="entry name" value="CCAAT-BINDING FACTOR-RELATED"/>
    <property type="match status" value="1"/>
</dbReference>
<keyword evidence="3" id="KW-1185">Reference proteome</keyword>
<feature type="compositionally biased region" description="Basic and acidic residues" evidence="1">
    <location>
        <begin position="199"/>
        <end position="209"/>
    </location>
</feature>
<dbReference type="Proteomes" id="UP000775213">
    <property type="component" value="Unassembled WGS sequence"/>
</dbReference>
<dbReference type="PANTHER" id="PTHR12048:SF0">
    <property type="entry name" value="CCAAT_ENHANCER-BINDING PROTEIN ZETA"/>
    <property type="match status" value="1"/>
</dbReference>
<organism evidence="2 3">
    <name type="scientific">Dendrobium chrysotoxum</name>
    <name type="common">Orchid</name>
    <dbReference type="NCBI Taxonomy" id="161865"/>
    <lineage>
        <taxon>Eukaryota</taxon>
        <taxon>Viridiplantae</taxon>
        <taxon>Streptophyta</taxon>
        <taxon>Embryophyta</taxon>
        <taxon>Tracheophyta</taxon>
        <taxon>Spermatophyta</taxon>
        <taxon>Magnoliopsida</taxon>
        <taxon>Liliopsida</taxon>
        <taxon>Asparagales</taxon>
        <taxon>Orchidaceae</taxon>
        <taxon>Epidendroideae</taxon>
        <taxon>Malaxideae</taxon>
        <taxon>Dendrobiinae</taxon>
        <taxon>Dendrobium</taxon>
    </lineage>
</organism>
<name>A0AAV7GEU4_DENCH</name>
<comment type="caution">
    <text evidence="2">The sequence shown here is derived from an EMBL/GenBank/DDBJ whole genome shotgun (WGS) entry which is preliminary data.</text>
</comment>
<dbReference type="AlphaFoldDB" id="A0AAV7GEU4"/>
<dbReference type="InterPro" id="IPR040155">
    <property type="entry name" value="CEBPZ/Mak21-like"/>
</dbReference>
<feature type="compositionally biased region" description="Acidic residues" evidence="1">
    <location>
        <begin position="139"/>
        <end position="166"/>
    </location>
</feature>
<dbReference type="EMBL" id="JAGFBR010000015">
    <property type="protein sequence ID" value="KAH0454722.1"/>
    <property type="molecule type" value="Genomic_DNA"/>
</dbReference>
<dbReference type="GO" id="GO:0005634">
    <property type="term" value="C:nucleus"/>
    <property type="evidence" value="ECO:0007669"/>
    <property type="project" value="TreeGrafter"/>
</dbReference>
<evidence type="ECO:0000313" key="2">
    <source>
        <dbReference type="EMBL" id="KAH0454722.1"/>
    </source>
</evidence>
<accession>A0AAV7GEU4</accession>
<evidence type="ECO:0000256" key="1">
    <source>
        <dbReference type="SAM" id="MobiDB-lite"/>
    </source>
</evidence>
<reference evidence="2 3" key="1">
    <citation type="journal article" date="2021" name="Hortic Res">
        <title>Chromosome-scale assembly of the Dendrobium chrysotoxum genome enhances the understanding of orchid evolution.</title>
        <authorList>
            <person name="Zhang Y."/>
            <person name="Zhang G.Q."/>
            <person name="Zhang D."/>
            <person name="Liu X.D."/>
            <person name="Xu X.Y."/>
            <person name="Sun W.H."/>
            <person name="Yu X."/>
            <person name="Zhu X."/>
            <person name="Wang Z.W."/>
            <person name="Zhao X."/>
            <person name="Zhong W.Y."/>
            <person name="Chen H."/>
            <person name="Yin W.L."/>
            <person name="Huang T."/>
            <person name="Niu S.C."/>
            <person name="Liu Z.J."/>
        </authorList>
    </citation>
    <scope>NUCLEOTIDE SEQUENCE [LARGE SCALE GENOMIC DNA]</scope>
    <source>
        <strain evidence="2">Lindl</strain>
    </source>
</reference>
<sequence length="209" mass="23688">MHLEDYDTDHPELSTDFKPTGLWELTILASHVHPSVAAMALQLDRSHHLIDDSILQLAEEEVPPEDVVFHRFTMNWASSSKKLKAKKKGLADDEDTDLFDENEEEEEDEIDNMLEDDEDLLGHGSDADDEHTSDAAASNEEEEKEEEEEDGDIEIWGADTDEDNADDSGNGNENPSYTGRKKRKDEKKSRPSPFASLEDFEHLMAEDRS</sequence>
<proteinExistence type="predicted"/>
<feature type="region of interest" description="Disordered" evidence="1">
    <location>
        <begin position="83"/>
        <end position="209"/>
    </location>
</feature>
<feature type="compositionally biased region" description="Acidic residues" evidence="1">
    <location>
        <begin position="92"/>
        <end position="119"/>
    </location>
</feature>
<feature type="compositionally biased region" description="Polar residues" evidence="1">
    <location>
        <begin position="167"/>
        <end position="177"/>
    </location>
</feature>
<gene>
    <name evidence="2" type="ORF">IEQ34_016646</name>
</gene>
<protein>
    <submittedName>
        <fullName evidence="2">Uncharacterized protein</fullName>
    </submittedName>
</protein>